<dbReference type="FunFam" id="3.40.50.300:FF:002297">
    <property type="entry name" value="ATP-dependent helicase ULS1"/>
    <property type="match status" value="1"/>
</dbReference>
<keyword evidence="16" id="KW-1185">Reference proteome</keyword>
<name>A0AA35IT80_SACMI</name>
<feature type="compositionally biased region" description="Basic and acidic residues" evidence="11">
    <location>
        <begin position="131"/>
        <end position="158"/>
    </location>
</feature>
<dbReference type="InterPro" id="IPR017907">
    <property type="entry name" value="Znf_RING_CS"/>
</dbReference>
<dbReference type="GO" id="GO:0005524">
    <property type="term" value="F:ATP binding"/>
    <property type="evidence" value="ECO:0007669"/>
    <property type="project" value="UniProtKB-KW"/>
</dbReference>
<dbReference type="CDD" id="cd18008">
    <property type="entry name" value="DEXDc_SHPRH-like"/>
    <property type="match status" value="1"/>
</dbReference>
<evidence type="ECO:0000259" key="12">
    <source>
        <dbReference type="PROSITE" id="PS50089"/>
    </source>
</evidence>
<dbReference type="GO" id="GO:0005737">
    <property type="term" value="C:cytoplasm"/>
    <property type="evidence" value="ECO:0007669"/>
    <property type="project" value="TreeGrafter"/>
</dbReference>
<feature type="region of interest" description="Disordered" evidence="11">
    <location>
        <begin position="113"/>
        <end position="158"/>
    </location>
</feature>
<dbReference type="InterPro" id="IPR038718">
    <property type="entry name" value="SNF2-like_sf"/>
</dbReference>
<keyword evidence="3" id="KW-0547">Nucleotide-binding</keyword>
<feature type="compositionally biased region" description="Polar residues" evidence="11">
    <location>
        <begin position="58"/>
        <end position="81"/>
    </location>
</feature>
<dbReference type="GO" id="GO:0016787">
    <property type="term" value="F:hydrolase activity"/>
    <property type="evidence" value="ECO:0007669"/>
    <property type="project" value="UniProtKB-KW"/>
</dbReference>
<dbReference type="GO" id="GO:0008094">
    <property type="term" value="F:ATP-dependent activity, acting on DNA"/>
    <property type="evidence" value="ECO:0007669"/>
    <property type="project" value="TreeGrafter"/>
</dbReference>
<dbReference type="GO" id="GO:0000724">
    <property type="term" value="P:double-strand break repair via homologous recombination"/>
    <property type="evidence" value="ECO:0007669"/>
    <property type="project" value="TreeGrafter"/>
</dbReference>
<evidence type="ECO:0000259" key="14">
    <source>
        <dbReference type="PROSITE" id="PS51194"/>
    </source>
</evidence>
<dbReference type="Proteomes" id="UP001161438">
    <property type="component" value="Chromosome 15"/>
</dbReference>
<feature type="domain" description="RING-type" evidence="12">
    <location>
        <begin position="1332"/>
        <end position="1388"/>
    </location>
</feature>
<keyword evidence="8" id="KW-0067">ATP-binding</keyword>
<dbReference type="GO" id="GO:0004386">
    <property type="term" value="F:helicase activity"/>
    <property type="evidence" value="ECO:0007669"/>
    <property type="project" value="UniProtKB-KW"/>
</dbReference>
<dbReference type="InterPro" id="IPR013083">
    <property type="entry name" value="Znf_RING/FYVE/PHD"/>
</dbReference>
<evidence type="ECO:0000313" key="16">
    <source>
        <dbReference type="Proteomes" id="UP001161438"/>
    </source>
</evidence>
<proteinExistence type="inferred from homology"/>
<evidence type="ECO:0000256" key="11">
    <source>
        <dbReference type="SAM" id="MobiDB-lite"/>
    </source>
</evidence>
<feature type="coiled-coil region" evidence="10">
    <location>
        <begin position="540"/>
        <end position="574"/>
    </location>
</feature>
<evidence type="ECO:0000256" key="5">
    <source>
        <dbReference type="ARBA" id="ARBA00022801"/>
    </source>
</evidence>
<dbReference type="CDD" id="cd18793">
    <property type="entry name" value="SF2_C_SNF"/>
    <property type="match status" value="1"/>
</dbReference>
<sequence>MMVAVPTIDLTLADSDNEDIFHSFSSSTSTDNVETKKENTKAGEVAAELAGCEGSAKQPLSHTYKTNPSRNESSNFPSTSETRTKEMIDKKDNEEYSKEVNRLNYLEEGMIKPFSENKKGQESNSNGEMIKSSHEDSHVCVSNKHEKTGRGKVMDQEELKKDKHNVIFSSYLSKSYGGSEDDFEPNTGQCGNVSFKEVNLDLNNKSLEKQFNNVETGENRLESGDKDQVKGYVAMNHNALSFELPADQKYIAESDCKESIPCVLDGRKMAALASKQESVVNVLENETDNARQEMTIRLPGLQSSVPLLEQDQSELFKHLSEQPIDIDHVDSKNKRKYNDSLEDNRVLKRLILPLKHLDDRINDIRVPAQKDGTIIILSDEEESDVSMHDSENNQKALELNTTDELNNNIPEVISLLDLPNIDLASPVIKEIDNNNLQILPETGTQTSNSPAINEATITEKTAQSPNQEEFSLDTLKKNHQKLLTELNFKETELRNALNSSRTNSEILKKKLTRREKGVSEAEKHWQLLSTSMTRGGRTISSTQQILINEAQNQLNRLKEKRQLTKAKLDSINMRMYNYNEQWKSFVHSRNIKLNKSLTTLERSIRDYQASTTVNQRNECLAEKEKLDQMLKEGTLSFSTYKRLTGEIQQKLNDLKLEDQSKIDSNRIVPLVQQPLAVRDLFVKSIDTAKNLLAKNTSRTEMTKNILYKHLDNLTSYKNFFESGKSLVDVNRRNNAHESAHILFTNGVKMPIVFETLQDYGIKFSNPAIVNPDRRAQYFKSIEVARDLISKSNRSEDTKRKITRFLNILEEFRKDIDTGFPPTPLKREGVGKAVVGLREQGLKMERLYDNLRRYKIPLTNEELLQQSYLFPANMDQPLPSNWNRLQNTENSGLISNNMSMQDEFHISNMHAAEDQEQIRALLENVKQSESVIDGEALTPEDMTVNLLKHQRLGLHWLLQVENSAKKGGLLADDMGLGKTIQAIALMLANRSDNPNCQTNLIIAPVSVLRVWKGELETKVKKHAKFSTFIFGGSGNGKVKHWKDLSRYDAVLVSYQTLANEFKKHWPKKLDGEQKQLPAVPHIQALNRLKTSNEYYSPFYCNESTFYRILLDEGQNIKNKNTRASKACCTINGMYRWILSGTPIQNNMDELYSLIRFLRIPPYHKEQRFKLDIGRFFQKNKQYEYDNEDRKNALKKVRVLLNAIMLRRSKADKIDGKPLLELPPKIVEVDESCLKGKELEFYTALESKNQALAKKLLNNSTRGSNSSILTLLLRLRQACCHSELVIMGEKKAEGTKVANGKSFENDWLRLYFKITHMDEETRAQVITSMDSMTCIWCMGQLEPEAMSVLTGCGHLICDTCIEPFIEDSSMLPQAKRTNNGALALPCKDCQNLTNEKEIVSHKLYDQVVNQEFTTEDLHAEYLSEMEKQKLQQKNVYVPNFETLEPSSKIEQCMDVIQMVFDESPTEKVIIFSQFTTFFEILEHFLKSRLKVPYLKYIGSMNAQRRSDVINEFYRDPEKRILLISMKAGNSGLTLTCANHVVIVDPFWNPYVEEQAQDRCYRISQTKKVKVHKLFIKNSVEDRISELQKRKKEMVDSAMDPGKIKEVNSLGRRELGFLFGLNAL</sequence>
<dbReference type="InterPro" id="IPR001841">
    <property type="entry name" value="Znf_RING"/>
</dbReference>
<feature type="compositionally biased region" description="Basic and acidic residues" evidence="11">
    <location>
        <begin position="82"/>
        <end position="95"/>
    </location>
</feature>
<dbReference type="InterPro" id="IPR001650">
    <property type="entry name" value="Helicase_C-like"/>
</dbReference>
<dbReference type="Pfam" id="PF00176">
    <property type="entry name" value="SNF2-rel_dom"/>
    <property type="match status" value="1"/>
</dbReference>
<evidence type="ECO:0000256" key="2">
    <source>
        <dbReference type="ARBA" id="ARBA00022723"/>
    </source>
</evidence>
<dbReference type="InterPro" id="IPR049730">
    <property type="entry name" value="SNF2/RAD54-like_C"/>
</dbReference>
<reference evidence="15" key="1">
    <citation type="submission" date="2022-10" db="EMBL/GenBank/DDBJ databases">
        <authorList>
            <person name="Byrne P K."/>
        </authorList>
    </citation>
    <scope>NUCLEOTIDE SEQUENCE</scope>
    <source>
        <strain evidence="15">IFO1815</strain>
    </source>
</reference>
<feature type="compositionally biased region" description="Polar residues" evidence="11">
    <location>
        <begin position="23"/>
        <end position="32"/>
    </location>
</feature>
<keyword evidence="7" id="KW-0862">Zinc</keyword>
<evidence type="ECO:0000256" key="10">
    <source>
        <dbReference type="SAM" id="Coils"/>
    </source>
</evidence>
<dbReference type="InterPro" id="IPR027417">
    <property type="entry name" value="P-loop_NTPase"/>
</dbReference>
<feature type="domain" description="Helicase C-terminal" evidence="14">
    <location>
        <begin position="1452"/>
        <end position="1608"/>
    </location>
</feature>
<dbReference type="SUPFAM" id="SSF52540">
    <property type="entry name" value="P-loop containing nucleoside triphosphate hydrolases"/>
    <property type="match status" value="2"/>
</dbReference>
<dbReference type="Pfam" id="PF00271">
    <property type="entry name" value="Helicase_C"/>
    <property type="match status" value="1"/>
</dbReference>
<evidence type="ECO:0000259" key="13">
    <source>
        <dbReference type="PROSITE" id="PS51192"/>
    </source>
</evidence>
<evidence type="ECO:0000256" key="3">
    <source>
        <dbReference type="ARBA" id="ARBA00022741"/>
    </source>
</evidence>
<dbReference type="PROSITE" id="PS51194">
    <property type="entry name" value="HELICASE_CTER"/>
    <property type="match status" value="1"/>
</dbReference>
<dbReference type="PROSITE" id="PS51192">
    <property type="entry name" value="HELICASE_ATP_BIND_1"/>
    <property type="match status" value="1"/>
</dbReference>
<comment type="similarity">
    <text evidence="1">Belongs to the SNF2/RAD54 helicase family.</text>
</comment>
<evidence type="ECO:0000256" key="6">
    <source>
        <dbReference type="ARBA" id="ARBA00022806"/>
    </source>
</evidence>
<evidence type="ECO:0000256" key="1">
    <source>
        <dbReference type="ARBA" id="ARBA00007025"/>
    </source>
</evidence>
<gene>
    <name evidence="15" type="primary">SMKI15G3350</name>
    <name evidence="15" type="ORF">SMKI_15G3350</name>
</gene>
<evidence type="ECO:0000313" key="15">
    <source>
        <dbReference type="EMBL" id="CAI4036488.1"/>
    </source>
</evidence>
<dbReference type="GeneID" id="80921396"/>
<dbReference type="InterPro" id="IPR014001">
    <property type="entry name" value="Helicase_ATP-bd"/>
</dbReference>
<keyword evidence="10" id="KW-0175">Coiled coil</keyword>
<evidence type="ECO:0000256" key="4">
    <source>
        <dbReference type="ARBA" id="ARBA00022771"/>
    </source>
</evidence>
<dbReference type="SUPFAM" id="SSF57850">
    <property type="entry name" value="RING/U-box"/>
    <property type="match status" value="1"/>
</dbReference>
<keyword evidence="5" id="KW-0378">Hydrolase</keyword>
<dbReference type="InterPro" id="IPR050628">
    <property type="entry name" value="SNF2_RAD54_helicase_TF"/>
</dbReference>
<dbReference type="Gene3D" id="3.40.50.300">
    <property type="entry name" value="P-loop containing nucleotide triphosphate hydrolases"/>
    <property type="match status" value="1"/>
</dbReference>
<evidence type="ECO:0000256" key="9">
    <source>
        <dbReference type="PROSITE-ProRule" id="PRU00175"/>
    </source>
</evidence>
<protein>
    <submittedName>
        <fullName evidence="15">Uncharacterized protein</fullName>
    </submittedName>
</protein>
<dbReference type="SMART" id="SM00487">
    <property type="entry name" value="DEXDc"/>
    <property type="match status" value="1"/>
</dbReference>
<feature type="region of interest" description="Disordered" evidence="11">
    <location>
        <begin position="23"/>
        <end position="95"/>
    </location>
</feature>
<dbReference type="Gene3D" id="3.30.40.10">
    <property type="entry name" value="Zinc/RING finger domain, C3HC4 (zinc finger)"/>
    <property type="match status" value="1"/>
</dbReference>
<dbReference type="InterPro" id="IPR000330">
    <property type="entry name" value="SNF2_N"/>
</dbReference>
<dbReference type="EMBL" id="OX365771">
    <property type="protein sequence ID" value="CAI4036488.1"/>
    <property type="molecule type" value="Genomic_DNA"/>
</dbReference>
<dbReference type="PANTHER" id="PTHR45626">
    <property type="entry name" value="TRANSCRIPTION TERMINATION FACTOR 2-RELATED"/>
    <property type="match status" value="1"/>
</dbReference>
<organism evidence="15 16">
    <name type="scientific">Saccharomyces mikatae IFO 1815</name>
    <dbReference type="NCBI Taxonomy" id="226126"/>
    <lineage>
        <taxon>Eukaryota</taxon>
        <taxon>Fungi</taxon>
        <taxon>Dikarya</taxon>
        <taxon>Ascomycota</taxon>
        <taxon>Saccharomycotina</taxon>
        <taxon>Saccharomycetes</taxon>
        <taxon>Saccharomycetales</taxon>
        <taxon>Saccharomycetaceae</taxon>
        <taxon>Saccharomyces</taxon>
    </lineage>
</organism>
<dbReference type="Gene3D" id="3.40.50.10810">
    <property type="entry name" value="Tandem AAA-ATPase domain"/>
    <property type="match status" value="1"/>
</dbReference>
<dbReference type="PROSITE" id="PS00518">
    <property type="entry name" value="ZF_RING_1"/>
    <property type="match status" value="1"/>
</dbReference>
<keyword evidence="6" id="KW-0347">Helicase</keyword>
<dbReference type="GO" id="GO:0008270">
    <property type="term" value="F:zinc ion binding"/>
    <property type="evidence" value="ECO:0007669"/>
    <property type="project" value="UniProtKB-KW"/>
</dbReference>
<evidence type="ECO:0000256" key="8">
    <source>
        <dbReference type="ARBA" id="ARBA00022840"/>
    </source>
</evidence>
<feature type="domain" description="Helicase ATP-binding" evidence="13">
    <location>
        <begin position="958"/>
        <end position="1159"/>
    </location>
</feature>
<dbReference type="GO" id="GO:0005634">
    <property type="term" value="C:nucleus"/>
    <property type="evidence" value="ECO:0007669"/>
    <property type="project" value="TreeGrafter"/>
</dbReference>
<evidence type="ECO:0000256" key="7">
    <source>
        <dbReference type="ARBA" id="ARBA00022833"/>
    </source>
</evidence>
<dbReference type="SMART" id="SM00490">
    <property type="entry name" value="HELICc"/>
    <property type="match status" value="1"/>
</dbReference>
<dbReference type="RefSeq" id="XP_056079608.1">
    <property type="nucleotide sequence ID" value="XM_056225829.1"/>
</dbReference>
<dbReference type="PROSITE" id="PS50089">
    <property type="entry name" value="ZF_RING_2"/>
    <property type="match status" value="1"/>
</dbReference>
<dbReference type="PANTHER" id="PTHR45626:SF16">
    <property type="entry name" value="ATP-DEPENDENT HELICASE ULS1"/>
    <property type="match status" value="1"/>
</dbReference>
<keyword evidence="2" id="KW-0479">Metal-binding</keyword>
<accession>A0AA35IT80</accession>
<keyword evidence="4 9" id="KW-0863">Zinc-finger</keyword>